<gene>
    <name evidence="2" type="ORF">EH32_07400</name>
</gene>
<evidence type="ECO:0000313" key="3">
    <source>
        <dbReference type="Proteomes" id="UP000027866"/>
    </source>
</evidence>
<organism evidence="2 3">
    <name type="scientific">Erythrobacter litoralis</name>
    <dbReference type="NCBI Taxonomy" id="39960"/>
    <lineage>
        <taxon>Bacteria</taxon>
        <taxon>Pseudomonadati</taxon>
        <taxon>Pseudomonadota</taxon>
        <taxon>Alphaproteobacteria</taxon>
        <taxon>Sphingomonadales</taxon>
        <taxon>Erythrobacteraceae</taxon>
        <taxon>Erythrobacter/Porphyrobacter group</taxon>
        <taxon>Erythrobacter</taxon>
    </lineage>
</organism>
<feature type="signal peptide" evidence="1">
    <location>
        <begin position="1"/>
        <end position="35"/>
    </location>
</feature>
<sequence length="313" mass="33035">MIQGIAERKGTRSAPTRLRVFALALVAAAQAFLLAACSGGDQETGPDASATPLIYEIAGPDGAVRGWLFGTIHVLPDGTRWRTPAIERAIEEAGMLMVEIADLEDRAGIAETFGELAATPDLPPLSQRIVPGLRSELSTLMDEAGISERDTTRIETWAAALMLARVQADGSAANGVDRAVIADFAGRDVRELEGARAQLAIFDRLTEADQRDLLREVVAGTAEIGADPAALRRAWLAGDEAALVEAATSGILADPGLREALLAERNRAWLGPVVTELESGARPLVAVGAAHVVGPEGLVGLIEAEGYRVRRLR</sequence>
<dbReference type="KEGG" id="elq:Ga0102493_112582"/>
<name>A0A074N3Z7_9SPHN</name>
<dbReference type="Proteomes" id="UP000027866">
    <property type="component" value="Unassembled WGS sequence"/>
</dbReference>
<feature type="chain" id="PRO_5001697505" description="Polysaccharide biosynthesis protein GumN" evidence="1">
    <location>
        <begin position="36"/>
        <end position="313"/>
    </location>
</feature>
<dbReference type="PANTHER" id="PTHR40590:SF1">
    <property type="entry name" value="CYTOPLASMIC PROTEIN"/>
    <property type="match status" value="1"/>
</dbReference>
<reference evidence="2 3" key="1">
    <citation type="submission" date="2014-04" db="EMBL/GenBank/DDBJ databases">
        <title>A comprehensive comparison of genomes of Erythrobacter spp. Strains.</title>
        <authorList>
            <person name="Zheng Q."/>
        </authorList>
    </citation>
    <scope>NUCLEOTIDE SEQUENCE [LARGE SCALE GENOMIC DNA]</scope>
    <source>
        <strain evidence="2 3">DSM 8509</strain>
    </source>
</reference>
<evidence type="ECO:0000256" key="1">
    <source>
        <dbReference type="SAM" id="SignalP"/>
    </source>
</evidence>
<dbReference type="InterPro" id="IPR047111">
    <property type="entry name" value="YbaP-like"/>
</dbReference>
<dbReference type="EMBL" id="JMIX01000003">
    <property type="protein sequence ID" value="KEO98923.1"/>
    <property type="molecule type" value="Genomic_DNA"/>
</dbReference>
<keyword evidence="3" id="KW-1185">Reference proteome</keyword>
<dbReference type="InterPro" id="IPR002816">
    <property type="entry name" value="TraB/PrgY/GumN_fam"/>
</dbReference>
<keyword evidence="1" id="KW-0732">Signal</keyword>
<dbReference type="PATRIC" id="fig|39960.10.peg.1680"/>
<accession>A0A074N3Z7</accession>
<dbReference type="CDD" id="cd14789">
    <property type="entry name" value="Tiki"/>
    <property type="match status" value="1"/>
</dbReference>
<dbReference type="AlphaFoldDB" id="A0A074N3Z7"/>
<dbReference type="OrthoDB" id="9806326at2"/>
<comment type="caution">
    <text evidence="2">The sequence shown here is derived from an EMBL/GenBank/DDBJ whole genome shotgun (WGS) entry which is preliminary data.</text>
</comment>
<dbReference type="PANTHER" id="PTHR40590">
    <property type="entry name" value="CYTOPLASMIC PROTEIN-RELATED"/>
    <property type="match status" value="1"/>
</dbReference>
<protein>
    <recommendedName>
        <fullName evidence="4">Polysaccharide biosynthesis protein GumN</fullName>
    </recommendedName>
</protein>
<proteinExistence type="predicted"/>
<evidence type="ECO:0000313" key="2">
    <source>
        <dbReference type="EMBL" id="KEO98923.1"/>
    </source>
</evidence>
<evidence type="ECO:0008006" key="4">
    <source>
        <dbReference type="Google" id="ProtNLM"/>
    </source>
</evidence>
<dbReference type="Pfam" id="PF01963">
    <property type="entry name" value="TraB_PrgY_gumN"/>
    <property type="match status" value="1"/>
</dbReference>
<dbReference type="RefSeq" id="WP_051697625.1">
    <property type="nucleotide sequence ID" value="NZ_CP017057.1"/>
</dbReference>